<name>A0AAN8G2C8_TRICO</name>
<sequence>MENQDEDEEGDEAQAETVAVPVALYPFTVEIRRLAHVWVSGIFRKRDVQGEYNFRVEKPYSVIFQLR</sequence>
<evidence type="ECO:0000313" key="2">
    <source>
        <dbReference type="Proteomes" id="UP001331761"/>
    </source>
</evidence>
<comment type="caution">
    <text evidence="1">The sequence shown here is derived from an EMBL/GenBank/DDBJ whole genome shotgun (WGS) entry which is preliminary data.</text>
</comment>
<reference evidence="1 2" key="1">
    <citation type="submission" date="2019-10" db="EMBL/GenBank/DDBJ databases">
        <title>Assembly and Annotation for the nematode Trichostrongylus colubriformis.</title>
        <authorList>
            <person name="Martin J."/>
        </authorList>
    </citation>
    <scope>NUCLEOTIDE SEQUENCE [LARGE SCALE GENOMIC DNA]</scope>
    <source>
        <strain evidence="1">G859</strain>
        <tissue evidence="1">Whole worm</tissue>
    </source>
</reference>
<accession>A0AAN8G2C8</accession>
<dbReference type="Proteomes" id="UP001331761">
    <property type="component" value="Unassembled WGS sequence"/>
</dbReference>
<organism evidence="1 2">
    <name type="scientific">Trichostrongylus colubriformis</name>
    <name type="common">Black scour worm</name>
    <dbReference type="NCBI Taxonomy" id="6319"/>
    <lineage>
        <taxon>Eukaryota</taxon>
        <taxon>Metazoa</taxon>
        <taxon>Ecdysozoa</taxon>
        <taxon>Nematoda</taxon>
        <taxon>Chromadorea</taxon>
        <taxon>Rhabditida</taxon>
        <taxon>Rhabditina</taxon>
        <taxon>Rhabditomorpha</taxon>
        <taxon>Strongyloidea</taxon>
        <taxon>Trichostrongylidae</taxon>
        <taxon>Trichostrongylus</taxon>
    </lineage>
</organism>
<dbReference type="AlphaFoldDB" id="A0AAN8G2C8"/>
<keyword evidence="2" id="KW-1185">Reference proteome</keyword>
<proteinExistence type="predicted"/>
<gene>
    <name evidence="1" type="ORF">GCK32_009238</name>
</gene>
<dbReference type="EMBL" id="WIXE01000065">
    <property type="protein sequence ID" value="KAK5986919.1"/>
    <property type="molecule type" value="Genomic_DNA"/>
</dbReference>
<evidence type="ECO:0000313" key="1">
    <source>
        <dbReference type="EMBL" id="KAK5986919.1"/>
    </source>
</evidence>
<protein>
    <submittedName>
        <fullName evidence="1">Uncharacterized protein</fullName>
    </submittedName>
</protein>